<dbReference type="Proteomes" id="UP000183417">
    <property type="component" value="Unassembled WGS sequence"/>
</dbReference>
<organism evidence="4 5">
    <name type="scientific">Delftia lacustris</name>
    <dbReference type="NCBI Taxonomy" id="558537"/>
    <lineage>
        <taxon>Bacteria</taxon>
        <taxon>Pseudomonadati</taxon>
        <taxon>Pseudomonadota</taxon>
        <taxon>Betaproteobacteria</taxon>
        <taxon>Burkholderiales</taxon>
        <taxon>Comamonadaceae</taxon>
        <taxon>Delftia</taxon>
    </lineage>
</organism>
<dbReference type="RefSeq" id="WP_074920908.1">
    <property type="nucleotide sequence ID" value="NZ_CP141274.1"/>
</dbReference>
<evidence type="ECO:0000313" key="5">
    <source>
        <dbReference type="Proteomes" id="UP000183417"/>
    </source>
</evidence>
<dbReference type="AlphaFoldDB" id="A0A1H3FCS9"/>
<sequence length="401" mass="41605">MAAALQSTDRLAPDELSAWLRLLLTPGVGRTTARRLLAACGGAQDIWSGPPSAWHGLVTAAQAHALQTVPQRLGQLVAATAQWLDKPASGQLHAVLVLGHPQYPQALLQTEDPPLLLHVQGSERCMAGPGPWFPYPQSLAMVGSRGPTVQGAANARAMAQALAEAGLCIVSGLAQGVDGAAHEGALRAAPRLGGLAAPVTIAVVGTGLDQVYPRSHAALAREVASHGLIVSEYPLGTGPMAAHFPQRNRIIAGLSQGTLVVEAALQSGSLITARLASEQGREVFAIPGSIHAPQSRGCHALLRQGAKLVETAQDVLDELQGTAARLPLPKPVPAAAAVQSAQDSESDATLRALAHDPLSLDELMDRTGMDAAALQARLLELELDGRVERLPGGLFQRLAQA</sequence>
<proteinExistence type="inferred from homology"/>
<evidence type="ECO:0000256" key="1">
    <source>
        <dbReference type="ARBA" id="ARBA00006525"/>
    </source>
</evidence>
<evidence type="ECO:0000259" key="2">
    <source>
        <dbReference type="Pfam" id="PF02481"/>
    </source>
</evidence>
<evidence type="ECO:0000259" key="3">
    <source>
        <dbReference type="Pfam" id="PF17782"/>
    </source>
</evidence>
<accession>A0A1H3FCS9</accession>
<dbReference type="InterPro" id="IPR003488">
    <property type="entry name" value="DprA"/>
</dbReference>
<dbReference type="PANTHER" id="PTHR43022:SF1">
    <property type="entry name" value="PROTEIN SMF"/>
    <property type="match status" value="1"/>
</dbReference>
<feature type="domain" description="Smf/DprA SLOG" evidence="2">
    <location>
        <begin position="95"/>
        <end position="319"/>
    </location>
</feature>
<dbReference type="SUPFAM" id="SSF102405">
    <property type="entry name" value="MCP/YpsA-like"/>
    <property type="match status" value="1"/>
</dbReference>
<dbReference type="Pfam" id="PF02481">
    <property type="entry name" value="DNA_processg_A"/>
    <property type="match status" value="1"/>
</dbReference>
<dbReference type="PANTHER" id="PTHR43022">
    <property type="entry name" value="PROTEIN SMF"/>
    <property type="match status" value="1"/>
</dbReference>
<dbReference type="NCBIfam" id="TIGR00732">
    <property type="entry name" value="dprA"/>
    <property type="match status" value="1"/>
</dbReference>
<dbReference type="Gene3D" id="1.10.10.10">
    <property type="entry name" value="Winged helix-like DNA-binding domain superfamily/Winged helix DNA-binding domain"/>
    <property type="match status" value="1"/>
</dbReference>
<dbReference type="InterPro" id="IPR041614">
    <property type="entry name" value="DprA_WH"/>
</dbReference>
<gene>
    <name evidence="4" type="ORF">SAMN05421547_101603</name>
</gene>
<name>A0A1H3FCS9_9BURK</name>
<dbReference type="InterPro" id="IPR036388">
    <property type="entry name" value="WH-like_DNA-bd_sf"/>
</dbReference>
<feature type="domain" description="DprA winged helix" evidence="3">
    <location>
        <begin position="334"/>
        <end position="393"/>
    </location>
</feature>
<dbReference type="EMBL" id="FNPE01000001">
    <property type="protein sequence ID" value="SDX88695.1"/>
    <property type="molecule type" value="Genomic_DNA"/>
</dbReference>
<dbReference type="GeneID" id="94695409"/>
<dbReference type="Pfam" id="PF17782">
    <property type="entry name" value="WHD_DprA"/>
    <property type="match status" value="1"/>
</dbReference>
<dbReference type="InterPro" id="IPR057666">
    <property type="entry name" value="DrpA_SLOG"/>
</dbReference>
<comment type="similarity">
    <text evidence="1">Belongs to the DprA/Smf family.</text>
</comment>
<dbReference type="GO" id="GO:0009294">
    <property type="term" value="P:DNA-mediated transformation"/>
    <property type="evidence" value="ECO:0007669"/>
    <property type="project" value="InterPro"/>
</dbReference>
<evidence type="ECO:0000313" key="4">
    <source>
        <dbReference type="EMBL" id="SDX88695.1"/>
    </source>
</evidence>
<dbReference type="Gene3D" id="3.40.50.450">
    <property type="match status" value="1"/>
</dbReference>
<protein>
    <submittedName>
        <fullName evidence="4">DNA protecting protein DprA</fullName>
    </submittedName>
</protein>
<reference evidence="4 5" key="1">
    <citation type="submission" date="2016-10" db="EMBL/GenBank/DDBJ databases">
        <authorList>
            <person name="de Groot N.N."/>
        </authorList>
    </citation>
    <scope>NUCLEOTIDE SEQUENCE [LARGE SCALE GENOMIC DNA]</scope>
    <source>
        <strain evidence="4 5">LMG 24775</strain>
    </source>
</reference>